<dbReference type="EMBL" id="QGGW01000001">
    <property type="protein sequence ID" value="PWK62081.1"/>
    <property type="molecule type" value="Genomic_DNA"/>
</dbReference>
<dbReference type="PANTHER" id="PTHR43451">
    <property type="entry name" value="ACETYLTRANSFERASE (GNAT) FAMILY PROTEIN"/>
    <property type="match status" value="1"/>
</dbReference>
<feature type="domain" description="N-acetyltransferase" evidence="1">
    <location>
        <begin position="4"/>
        <end position="158"/>
    </location>
</feature>
<dbReference type="Proteomes" id="UP000245708">
    <property type="component" value="Unassembled WGS sequence"/>
</dbReference>
<keyword evidence="2" id="KW-0808">Transferase</keyword>
<organism evidence="2 3">
    <name type="scientific">Roseicyclus mahoneyensis</name>
    <dbReference type="NCBI Taxonomy" id="164332"/>
    <lineage>
        <taxon>Bacteria</taxon>
        <taxon>Pseudomonadati</taxon>
        <taxon>Pseudomonadota</taxon>
        <taxon>Alphaproteobacteria</taxon>
        <taxon>Rhodobacterales</taxon>
        <taxon>Roseobacteraceae</taxon>
        <taxon>Roseicyclus</taxon>
    </lineage>
</organism>
<gene>
    <name evidence="2" type="ORF">C7455_101107</name>
</gene>
<dbReference type="InterPro" id="IPR052564">
    <property type="entry name" value="N-acetyltrans/Recomb-assoc"/>
</dbReference>
<sequence length="165" mass="18354">MNGLIIRPARVTDAPGLADLFHRAVHEGAARHYDAMQRAAWSPAPPMGEDWRRRLIEAQTIVAERDDRLLGFMTLDPMTGWIDFAYVAPEAMGQGVAETLYAVLEGRARAAGLTRLETEASLLAERFFARRGWRIVTRQEVERHGVRLPNAVMAKDLSRAATCAA</sequence>
<name>A0A316GP10_9RHOB</name>
<comment type="caution">
    <text evidence="2">The sequence shown here is derived from an EMBL/GenBank/DDBJ whole genome shotgun (WGS) entry which is preliminary data.</text>
</comment>
<evidence type="ECO:0000259" key="1">
    <source>
        <dbReference type="PROSITE" id="PS51186"/>
    </source>
</evidence>
<protein>
    <submittedName>
        <fullName evidence="2">GNAT family acetyltransferase</fullName>
    </submittedName>
</protein>
<dbReference type="InterPro" id="IPR000182">
    <property type="entry name" value="GNAT_dom"/>
</dbReference>
<dbReference type="Pfam" id="PF13673">
    <property type="entry name" value="Acetyltransf_10"/>
    <property type="match status" value="1"/>
</dbReference>
<dbReference type="Gene3D" id="3.40.630.30">
    <property type="match status" value="1"/>
</dbReference>
<dbReference type="CDD" id="cd04301">
    <property type="entry name" value="NAT_SF"/>
    <property type="match status" value="1"/>
</dbReference>
<evidence type="ECO:0000313" key="3">
    <source>
        <dbReference type="Proteomes" id="UP000245708"/>
    </source>
</evidence>
<reference evidence="2 3" key="1">
    <citation type="submission" date="2018-05" db="EMBL/GenBank/DDBJ databases">
        <title>Genomic Encyclopedia of Type Strains, Phase IV (KMG-IV): sequencing the most valuable type-strain genomes for metagenomic binning, comparative biology and taxonomic classification.</title>
        <authorList>
            <person name="Goeker M."/>
        </authorList>
    </citation>
    <scope>NUCLEOTIDE SEQUENCE [LARGE SCALE GENOMIC DNA]</scope>
    <source>
        <strain evidence="2 3">DSM 16097</strain>
    </source>
</reference>
<dbReference type="GO" id="GO:0016747">
    <property type="term" value="F:acyltransferase activity, transferring groups other than amino-acyl groups"/>
    <property type="evidence" value="ECO:0007669"/>
    <property type="project" value="InterPro"/>
</dbReference>
<dbReference type="SUPFAM" id="SSF55729">
    <property type="entry name" value="Acyl-CoA N-acyltransferases (Nat)"/>
    <property type="match status" value="1"/>
</dbReference>
<proteinExistence type="predicted"/>
<dbReference type="PANTHER" id="PTHR43451:SF1">
    <property type="entry name" value="ACETYLTRANSFERASE"/>
    <property type="match status" value="1"/>
</dbReference>
<accession>A0A316GP10</accession>
<evidence type="ECO:0000313" key="2">
    <source>
        <dbReference type="EMBL" id="PWK62081.1"/>
    </source>
</evidence>
<dbReference type="AlphaFoldDB" id="A0A316GP10"/>
<dbReference type="InterPro" id="IPR016181">
    <property type="entry name" value="Acyl_CoA_acyltransferase"/>
</dbReference>
<dbReference type="OrthoDB" id="9789081at2"/>
<dbReference type="PROSITE" id="PS51186">
    <property type="entry name" value="GNAT"/>
    <property type="match status" value="1"/>
</dbReference>
<keyword evidence="3" id="KW-1185">Reference proteome</keyword>
<dbReference type="RefSeq" id="WP_109664054.1">
    <property type="nucleotide sequence ID" value="NZ_QGGW01000001.1"/>
</dbReference>